<reference evidence="4" key="2">
    <citation type="submission" date="2016-12" db="EMBL/GenBank/DDBJ databases">
        <authorList>
            <person name="Gulvik C.A."/>
        </authorList>
    </citation>
    <scope>NUCLEOTIDE SEQUENCE [LARGE SCALE GENOMIC DNA]</scope>
    <source>
        <strain evidence="4">ATCC 51725</strain>
    </source>
</reference>
<keyword evidence="1" id="KW-1133">Transmembrane helix</keyword>
<sequence length="104" mass="11605">MKVNLVSPVGQFKQAPVGFSWTAFLFGFFVPVFRQDWKWAGIMFGVNLLVGAIAYRLDISYLSIGSGVVWGLLYNKLYIKELLAKGWTPATDADAELIRTKATL</sequence>
<name>A0A1Q8EF03_STRAI</name>
<proteinExistence type="predicted"/>
<evidence type="ECO:0000313" key="5">
    <source>
        <dbReference type="Proteomes" id="UP000255213"/>
    </source>
</evidence>
<dbReference type="RefSeq" id="WP_075098667.1">
    <property type="nucleotide sequence ID" value="NZ_MSJL01000007.1"/>
</dbReference>
<dbReference type="AlphaFoldDB" id="A0A1Q8EF03"/>
<dbReference type="EMBL" id="MSJL01000007">
    <property type="protein sequence ID" value="OLF50375.1"/>
    <property type="molecule type" value="Genomic_DNA"/>
</dbReference>
<protein>
    <submittedName>
        <fullName evidence="3">Membrane protein</fullName>
    </submittedName>
</protein>
<evidence type="ECO:0000313" key="4">
    <source>
        <dbReference type="Proteomes" id="UP000186437"/>
    </source>
</evidence>
<reference evidence="2" key="1">
    <citation type="submission" date="2016-12" db="EMBL/GenBank/DDBJ databases">
        <authorList>
            <person name="Song W.-J."/>
            <person name="Kurnit D.M."/>
        </authorList>
    </citation>
    <scope>NUCLEOTIDE SEQUENCE [LARGE SCALE GENOMIC DNA]</scope>
    <source>
        <strain evidence="2">ATCC 51725</strain>
    </source>
</reference>
<dbReference type="Proteomes" id="UP000255213">
    <property type="component" value="Unassembled WGS sequence"/>
</dbReference>
<feature type="transmembrane region" description="Helical" evidence="1">
    <location>
        <begin position="12"/>
        <end position="33"/>
    </location>
</feature>
<organism evidence="2 4">
    <name type="scientific">Streptococcus acidominimus</name>
    <dbReference type="NCBI Taxonomy" id="1326"/>
    <lineage>
        <taxon>Bacteria</taxon>
        <taxon>Bacillati</taxon>
        <taxon>Bacillota</taxon>
        <taxon>Bacilli</taxon>
        <taxon>Lactobacillales</taxon>
        <taxon>Streptococcaceae</taxon>
        <taxon>Streptococcus</taxon>
    </lineage>
</organism>
<evidence type="ECO:0000256" key="1">
    <source>
        <dbReference type="SAM" id="Phobius"/>
    </source>
</evidence>
<dbReference type="OrthoDB" id="5233at2"/>
<gene>
    <name evidence="2" type="ORF">BU200_02520</name>
    <name evidence="3" type="ORF">NCTC12957_01554</name>
</gene>
<keyword evidence="1" id="KW-0812">Transmembrane</keyword>
<keyword evidence="4" id="KW-1185">Reference proteome</keyword>
<keyword evidence="1" id="KW-0472">Membrane</keyword>
<evidence type="ECO:0000313" key="3">
    <source>
        <dbReference type="EMBL" id="SUN07972.1"/>
    </source>
</evidence>
<evidence type="ECO:0000313" key="2">
    <source>
        <dbReference type="EMBL" id="OLF50375.1"/>
    </source>
</evidence>
<dbReference type="EMBL" id="UHEN01000001">
    <property type="protein sequence ID" value="SUN07972.1"/>
    <property type="molecule type" value="Genomic_DNA"/>
</dbReference>
<accession>A0A1Q8EF03</accession>
<reference evidence="3 5" key="3">
    <citation type="submission" date="2018-06" db="EMBL/GenBank/DDBJ databases">
        <authorList>
            <consortium name="Pathogen Informatics"/>
            <person name="Doyle S."/>
        </authorList>
    </citation>
    <scope>NUCLEOTIDE SEQUENCE [LARGE SCALE GENOMIC DNA]</scope>
    <source>
        <strain evidence="3 5">NCTC12957</strain>
    </source>
</reference>
<dbReference type="Proteomes" id="UP000186437">
    <property type="component" value="Unassembled WGS sequence"/>
</dbReference>